<evidence type="ECO:0000313" key="3">
    <source>
        <dbReference type="Proteomes" id="UP001057375"/>
    </source>
</evidence>
<dbReference type="InterPro" id="IPR012337">
    <property type="entry name" value="RNaseH-like_sf"/>
</dbReference>
<keyword evidence="3" id="KW-1185">Reference proteome</keyword>
<comment type="caution">
    <text evidence="2">The sequence shown here is derived from an EMBL/GenBank/DDBJ whole genome shotgun (WGS) entry which is preliminary data.</text>
</comment>
<dbReference type="InterPro" id="IPR036397">
    <property type="entry name" value="RNaseH_sf"/>
</dbReference>
<protein>
    <recommendedName>
        <fullName evidence="1">Exonuclease domain-containing protein</fullName>
    </recommendedName>
</protein>
<feature type="non-terminal residue" evidence="2">
    <location>
        <position position="265"/>
    </location>
</feature>
<name>A0ABQ5KGS7_9EUKA</name>
<feature type="domain" description="Exonuclease" evidence="1">
    <location>
        <begin position="6"/>
        <end position="101"/>
    </location>
</feature>
<accession>A0ABQ5KGS7</accession>
<dbReference type="Pfam" id="PF00929">
    <property type="entry name" value="RNase_T"/>
    <property type="match status" value="1"/>
</dbReference>
<dbReference type="EMBL" id="BQXS01002239">
    <property type="protein sequence ID" value="GKT31740.1"/>
    <property type="molecule type" value="Genomic_DNA"/>
</dbReference>
<dbReference type="SUPFAM" id="SSF53098">
    <property type="entry name" value="Ribonuclease H-like"/>
    <property type="match status" value="1"/>
</dbReference>
<sequence>MSRNLIVVDLETTGLGPQCAPIEVAAINVDTGQVLQFVPHVDLSKVSIEPQAFAINRYFDRGVYQKMLSPAETASMWCKVSAMLRDNTFAGSNPAFDARLVAGELTVQPTWHHRLADLAAYAAPALGRDPSELPGLADVLAALKYIDATPVREHLLKLQAIGWSVNAVATANGSPGKLAQRLRQILRGQQTCAQSTRDYVMWLDPELPPESGNPFVRKWSEYQFIGVPDHEAARRMGITYESMREQLIRNGFPRSALLLELAREE</sequence>
<dbReference type="InterPro" id="IPR013520">
    <property type="entry name" value="Ribonucl_H"/>
</dbReference>
<gene>
    <name evidence="2" type="ORF">ADUPG1_002095</name>
</gene>
<dbReference type="Gene3D" id="3.30.420.10">
    <property type="entry name" value="Ribonuclease H-like superfamily/Ribonuclease H"/>
    <property type="match status" value="1"/>
</dbReference>
<proteinExistence type="predicted"/>
<evidence type="ECO:0000259" key="1">
    <source>
        <dbReference type="Pfam" id="PF00929"/>
    </source>
</evidence>
<dbReference type="Proteomes" id="UP001057375">
    <property type="component" value="Unassembled WGS sequence"/>
</dbReference>
<reference evidence="2" key="1">
    <citation type="submission" date="2022-03" db="EMBL/GenBank/DDBJ databases">
        <title>Draft genome sequence of Aduncisulcus paluster, a free-living microaerophilic Fornicata.</title>
        <authorList>
            <person name="Yuyama I."/>
            <person name="Kume K."/>
            <person name="Tamura T."/>
            <person name="Inagaki Y."/>
            <person name="Hashimoto T."/>
        </authorList>
    </citation>
    <scope>NUCLEOTIDE SEQUENCE</scope>
    <source>
        <strain evidence="2">NY0171</strain>
    </source>
</reference>
<organism evidence="2 3">
    <name type="scientific">Aduncisulcus paluster</name>
    <dbReference type="NCBI Taxonomy" id="2918883"/>
    <lineage>
        <taxon>Eukaryota</taxon>
        <taxon>Metamonada</taxon>
        <taxon>Carpediemonas-like organisms</taxon>
        <taxon>Aduncisulcus</taxon>
    </lineage>
</organism>
<evidence type="ECO:0000313" key="2">
    <source>
        <dbReference type="EMBL" id="GKT31740.1"/>
    </source>
</evidence>